<dbReference type="EMBL" id="KB743700">
    <property type="protein sequence ID" value="EOA97396.1"/>
    <property type="molecule type" value="Genomic_DNA"/>
</dbReference>
<feature type="transmembrane region" description="Helical" evidence="20">
    <location>
        <begin position="192"/>
        <end position="215"/>
    </location>
</feature>
<accession>R0JK75</accession>
<keyword evidence="9 18" id="KW-0802">TPR repeat</keyword>
<keyword evidence="13" id="KW-0325">Glycoprotein</keyword>
<dbReference type="SUPFAM" id="SSF48452">
    <property type="entry name" value="TPR-like"/>
    <property type="match status" value="2"/>
</dbReference>
<dbReference type="GO" id="GO:0004169">
    <property type="term" value="F:dolichyl-phosphate-mannose-protein mannosyltransferase activity"/>
    <property type="evidence" value="ECO:0007669"/>
    <property type="project" value="UniProtKB-EC"/>
</dbReference>
<evidence type="ECO:0000256" key="15">
    <source>
        <dbReference type="ARBA" id="ARBA00067886"/>
    </source>
</evidence>
<evidence type="ECO:0000256" key="1">
    <source>
        <dbReference type="ARBA" id="ARBA00004141"/>
    </source>
</evidence>
<dbReference type="PROSITE" id="PS51257">
    <property type="entry name" value="PROKAR_LIPOPROTEIN"/>
    <property type="match status" value="1"/>
</dbReference>
<dbReference type="GO" id="GO:0060255">
    <property type="term" value="P:regulation of macromolecule metabolic process"/>
    <property type="evidence" value="ECO:0007669"/>
    <property type="project" value="UniProtKB-ARBA"/>
</dbReference>
<comment type="similarity">
    <text evidence="4">Belongs to the TMTC family.</text>
</comment>
<gene>
    <name evidence="22" type="ORF">Anapl_10534</name>
</gene>
<dbReference type="EC" id="2.4.1.109" evidence="5"/>
<evidence type="ECO:0000256" key="16">
    <source>
        <dbReference type="ARBA" id="ARBA00075262"/>
    </source>
</evidence>
<dbReference type="Pfam" id="PF13432">
    <property type="entry name" value="TPR_16"/>
    <property type="match status" value="1"/>
</dbReference>
<feature type="repeat" description="TPR" evidence="18">
    <location>
        <begin position="560"/>
        <end position="593"/>
    </location>
</feature>
<comment type="subcellular location">
    <subcellularLocation>
        <location evidence="2">Endoplasmic reticulum</location>
    </subcellularLocation>
    <subcellularLocation>
        <location evidence="1">Membrane</location>
        <topology evidence="1">Multi-pass membrane protein</topology>
    </subcellularLocation>
</comment>
<dbReference type="Pfam" id="PF13181">
    <property type="entry name" value="TPR_8"/>
    <property type="match status" value="5"/>
</dbReference>
<keyword evidence="11 20" id="KW-1133">Transmembrane helix</keyword>
<proteinExistence type="inferred from homology"/>
<evidence type="ECO:0000256" key="13">
    <source>
        <dbReference type="ARBA" id="ARBA00023180"/>
    </source>
</evidence>
<feature type="compositionally biased region" description="Polar residues" evidence="19">
    <location>
        <begin position="833"/>
        <end position="846"/>
    </location>
</feature>
<keyword evidence="12 20" id="KW-0472">Membrane</keyword>
<evidence type="ECO:0000256" key="9">
    <source>
        <dbReference type="ARBA" id="ARBA00022803"/>
    </source>
</evidence>
<evidence type="ECO:0000256" key="20">
    <source>
        <dbReference type="SAM" id="Phobius"/>
    </source>
</evidence>
<name>R0JK75_ANAPL</name>
<feature type="transmembrane region" description="Helical" evidence="20">
    <location>
        <begin position="347"/>
        <end position="367"/>
    </location>
</feature>
<evidence type="ECO:0000313" key="23">
    <source>
        <dbReference type="Proteomes" id="UP000296049"/>
    </source>
</evidence>
<dbReference type="Proteomes" id="UP000296049">
    <property type="component" value="Unassembled WGS sequence"/>
</dbReference>
<evidence type="ECO:0000256" key="2">
    <source>
        <dbReference type="ARBA" id="ARBA00004240"/>
    </source>
</evidence>
<feature type="region of interest" description="Disordered" evidence="19">
    <location>
        <begin position="833"/>
        <end position="905"/>
    </location>
</feature>
<evidence type="ECO:0000259" key="21">
    <source>
        <dbReference type="Pfam" id="PF08409"/>
    </source>
</evidence>
<feature type="transmembrane region" description="Helical" evidence="20">
    <location>
        <begin position="321"/>
        <end position="340"/>
    </location>
</feature>
<protein>
    <recommendedName>
        <fullName evidence="15">Protein O-mannosyl-transferase TMTC3</fullName>
        <ecNumber evidence="5">2.4.1.109</ecNumber>
    </recommendedName>
    <alternativeName>
        <fullName evidence="17">Transmembrane O-mannosyltransferase targeting cadherins 3</fullName>
    </alternativeName>
    <alternativeName>
        <fullName evidence="16">Transmembrane and tetratricopeptide repeat-containing 3</fullName>
    </alternativeName>
</protein>
<evidence type="ECO:0000256" key="17">
    <source>
        <dbReference type="ARBA" id="ARBA00078084"/>
    </source>
</evidence>
<evidence type="ECO:0000256" key="4">
    <source>
        <dbReference type="ARBA" id="ARBA00007882"/>
    </source>
</evidence>
<feature type="transmembrane region" description="Helical" evidence="20">
    <location>
        <begin position="236"/>
        <end position="256"/>
    </location>
</feature>
<feature type="compositionally biased region" description="Basic and acidic residues" evidence="19">
    <location>
        <begin position="886"/>
        <end position="905"/>
    </location>
</feature>
<reference evidence="23" key="1">
    <citation type="journal article" date="2013" name="Nat. Genet.">
        <title>The duck genome and transcriptome provide insight into an avian influenza virus reservoir species.</title>
        <authorList>
            <person name="Huang Y."/>
            <person name="Li Y."/>
            <person name="Burt D.W."/>
            <person name="Chen H."/>
            <person name="Zhang Y."/>
            <person name="Qian W."/>
            <person name="Kim H."/>
            <person name="Gan S."/>
            <person name="Zhao Y."/>
            <person name="Li J."/>
            <person name="Yi K."/>
            <person name="Feng H."/>
            <person name="Zhu P."/>
            <person name="Li B."/>
            <person name="Liu Q."/>
            <person name="Fairley S."/>
            <person name="Magor K.E."/>
            <person name="Du Z."/>
            <person name="Hu X."/>
            <person name="Goodman L."/>
            <person name="Tafer H."/>
            <person name="Vignal A."/>
            <person name="Lee T."/>
            <person name="Kim K.W."/>
            <person name="Sheng Z."/>
            <person name="An Y."/>
            <person name="Searle S."/>
            <person name="Herrero J."/>
            <person name="Groenen M.A."/>
            <person name="Crooijmans R.P."/>
            <person name="Faraut T."/>
            <person name="Cai Q."/>
            <person name="Webster R.G."/>
            <person name="Aldridge J.R."/>
            <person name="Warren W.C."/>
            <person name="Bartschat S."/>
            <person name="Kehr S."/>
            <person name="Marz M."/>
            <person name="Stadler P.F."/>
            <person name="Smith J."/>
            <person name="Kraus R.H."/>
            <person name="Zhao Y."/>
            <person name="Ren L."/>
            <person name="Fei J."/>
            <person name="Morisson M."/>
            <person name="Kaiser P."/>
            <person name="Griffin D.K."/>
            <person name="Rao M."/>
            <person name="Pitel F."/>
            <person name="Wang J."/>
            <person name="Li N."/>
        </authorList>
    </citation>
    <scope>NUCLEOTIDE SEQUENCE [LARGE SCALE GENOMIC DNA]</scope>
</reference>
<keyword evidence="8" id="KW-0677">Repeat</keyword>
<dbReference type="PANTHER" id="PTHR44395:SF1">
    <property type="entry name" value="PROTEIN O-MANNOSYL-TRANSFERASE TMTC3"/>
    <property type="match status" value="1"/>
</dbReference>
<keyword evidence="7 20" id="KW-0812">Transmembrane</keyword>
<feature type="repeat" description="TPR" evidence="18">
    <location>
        <begin position="594"/>
        <end position="627"/>
    </location>
</feature>
<dbReference type="Pfam" id="PF00515">
    <property type="entry name" value="TPR_1"/>
    <property type="match status" value="1"/>
</dbReference>
<dbReference type="GO" id="GO:0005783">
    <property type="term" value="C:endoplasmic reticulum"/>
    <property type="evidence" value="ECO:0007669"/>
    <property type="project" value="UniProtKB-SubCell"/>
</dbReference>
<dbReference type="Gene3D" id="1.25.40.10">
    <property type="entry name" value="Tetratricopeptide repeat domain"/>
    <property type="match status" value="3"/>
</dbReference>
<evidence type="ECO:0000313" key="22">
    <source>
        <dbReference type="EMBL" id="EOA97396.1"/>
    </source>
</evidence>
<sequence>MADVSLKEVALIVGVVAACYWNSLFCGFVFDDVSAILDNKDLHPSTPLKNLFQNDFWGTPMSEERSHKSYRPLTVLTFRLNYLFSELNAVSYHFLNLIFHGVVCVVFLKVCKLFLDNRSSVVASLLFAVHPIHTEAVTGVVGRAELLSSIFFLAAFLSYTKSKGPDNTIVWTPIAVTVFLVAVATLCKEQGITVVGICCVYEVFIAQGYTLPVLLDTAVQILQGKGSIPFSMLQTLLKLIVLMFSTLLLVVVRVQVIQSQLPVFTRFDNPAAVSPSPARQLTFNYLLPVNAWLLLNPSELCCDWTMGTIPLVESLLDVRNVATLIFFCFLGSLVVFSLRYPGDSSKTVLMALCLIVLPFIPASNLFFPVGFVVAERVLYVPSMGFCILVAHGWKKLSNKRKISWVCLAVVLFTHALKTLHRNWDWESEYTLFMSALKVNKNNAKLWNNVGHALENEKNFERALQFFIQATQVQPDDIGAHMNVGRTYKNLNKTKEAEESYMIAKSLMPQIIPGKKYAARVAPNHLNVYINLANLIRANESRLEEADQLYRQAISMRPDFKQAYISRGELLLKMNKPLKAKEAYLRALELDRTNADLWYNLAIVYIELKDPTEALKNFNRALELNPTHKLALFNSALLMQESVQYKSKCIFCHLGDARLRPEAKQRLLNYVKEEPQDANGYFNLGMLAMDDKKDVEAEAWMKKAIRLQPNFRSALFNLALLYSQTSKELMALPVLEDLLKYYPDHTKGLILKGDILMNQKKDIVGAKQCFEKILELDPNNVQGKHNLCVVYFEERDLIKAEKCLVETLALAPHEEYIQRHLNIVRSKIASLSATEQSSLPADGTATTAAEEKKKSFQNLKEVKNEQKTSQMIADNKKGQSKNKKRTEKNNMEEETPKKSTKEIKDIEKKRVAALKRLEEIERILNGE</sequence>
<comment type="function">
    <text evidence="14">Transfers mannosyl residues to the hydroxyl group of serine or threonine residues. The 4 members of the TMTC family are O-mannosyl-transferases dedicated primarily to the cadherin superfamily, each member seems to have a distinct role in decorating the cadherin domains with O-linked mannose glycans at specific regions. Also acts as O-mannosyl-transferase on other proteins such as PDIA3. Involved in the positive regulation of proteasomal protein degradation in the endoplasmic reticulum (ER), and the control of ER stress response.</text>
</comment>
<evidence type="ECO:0000256" key="5">
    <source>
        <dbReference type="ARBA" id="ARBA00012839"/>
    </source>
</evidence>
<keyword evidence="10" id="KW-0256">Endoplasmic reticulum</keyword>
<evidence type="ECO:0000256" key="14">
    <source>
        <dbReference type="ARBA" id="ARBA00054953"/>
    </source>
</evidence>
<evidence type="ECO:0000256" key="8">
    <source>
        <dbReference type="ARBA" id="ARBA00022737"/>
    </source>
</evidence>
<feature type="transmembrane region" description="Helical" evidence="20">
    <location>
        <begin position="140"/>
        <end position="157"/>
    </location>
</feature>
<feature type="transmembrane region" description="Helical" evidence="20">
    <location>
        <begin position="169"/>
        <end position="186"/>
    </location>
</feature>
<keyword evidence="23" id="KW-1185">Reference proteome</keyword>
<dbReference type="FunFam" id="1.25.40.10:FF:000528">
    <property type="entry name" value="Transmembrane and TPR repeat-containing protein 3"/>
    <property type="match status" value="1"/>
</dbReference>
<evidence type="ECO:0000256" key="18">
    <source>
        <dbReference type="PROSITE-ProRule" id="PRU00339"/>
    </source>
</evidence>
<dbReference type="SMART" id="SM00028">
    <property type="entry name" value="TPR"/>
    <property type="match status" value="9"/>
</dbReference>
<feature type="transmembrane region" description="Helical" evidence="20">
    <location>
        <begin position="373"/>
        <end position="390"/>
    </location>
</feature>
<feature type="domain" description="DUF1736" evidence="21">
    <location>
        <begin position="259"/>
        <end position="330"/>
    </location>
</feature>
<dbReference type="UniPathway" id="UPA00378"/>
<organism evidence="22 23">
    <name type="scientific">Anas platyrhynchos</name>
    <name type="common">Mallard</name>
    <name type="synonym">Anas boschas</name>
    <dbReference type="NCBI Taxonomy" id="8839"/>
    <lineage>
        <taxon>Eukaryota</taxon>
        <taxon>Metazoa</taxon>
        <taxon>Chordata</taxon>
        <taxon>Craniata</taxon>
        <taxon>Vertebrata</taxon>
        <taxon>Euteleostomi</taxon>
        <taxon>Archelosauria</taxon>
        <taxon>Archosauria</taxon>
        <taxon>Dinosauria</taxon>
        <taxon>Saurischia</taxon>
        <taxon>Theropoda</taxon>
        <taxon>Coelurosauria</taxon>
        <taxon>Aves</taxon>
        <taxon>Neognathae</taxon>
        <taxon>Galloanserae</taxon>
        <taxon>Anseriformes</taxon>
        <taxon>Anatidae</taxon>
        <taxon>Anatinae</taxon>
        <taxon>Anas</taxon>
    </lineage>
</organism>
<feature type="transmembrane region" description="Helical" evidence="20">
    <location>
        <begin position="90"/>
        <end position="108"/>
    </location>
</feature>
<dbReference type="PROSITE" id="PS50005">
    <property type="entry name" value="TPR"/>
    <property type="match status" value="4"/>
</dbReference>
<feature type="repeat" description="TPR" evidence="18">
    <location>
        <begin position="443"/>
        <end position="476"/>
    </location>
</feature>
<dbReference type="InterPro" id="IPR011990">
    <property type="entry name" value="TPR-like_helical_dom_sf"/>
</dbReference>
<evidence type="ECO:0000256" key="12">
    <source>
        <dbReference type="ARBA" id="ARBA00023136"/>
    </source>
</evidence>
<feature type="non-terminal residue" evidence="22">
    <location>
        <position position="926"/>
    </location>
</feature>
<evidence type="ECO:0000256" key="3">
    <source>
        <dbReference type="ARBA" id="ARBA00004922"/>
    </source>
</evidence>
<dbReference type="InterPro" id="IPR019734">
    <property type="entry name" value="TPR_rpt"/>
</dbReference>
<feature type="transmembrane region" description="Helical" evidence="20">
    <location>
        <begin position="9"/>
        <end position="30"/>
    </location>
</feature>
<evidence type="ECO:0000256" key="7">
    <source>
        <dbReference type="ARBA" id="ARBA00022692"/>
    </source>
</evidence>
<comment type="pathway">
    <text evidence="3">Protein modification; protein glycosylation.</text>
</comment>
<feature type="compositionally biased region" description="Basic and acidic residues" evidence="19">
    <location>
        <begin position="848"/>
        <end position="865"/>
    </location>
</feature>
<evidence type="ECO:0000256" key="6">
    <source>
        <dbReference type="ARBA" id="ARBA00022679"/>
    </source>
</evidence>
<dbReference type="FunFam" id="1.25.40.10:FF:000175">
    <property type="entry name" value="transmembrane and TPR repeat-containing protein 3"/>
    <property type="match status" value="1"/>
</dbReference>
<dbReference type="PROSITE" id="PS50293">
    <property type="entry name" value="TPR_REGION"/>
    <property type="match status" value="1"/>
</dbReference>
<dbReference type="PANTHER" id="PTHR44395">
    <property type="match status" value="1"/>
</dbReference>
<evidence type="ECO:0000256" key="10">
    <source>
        <dbReference type="ARBA" id="ARBA00022824"/>
    </source>
</evidence>
<feature type="repeat" description="TPR" evidence="18">
    <location>
        <begin position="677"/>
        <end position="710"/>
    </location>
</feature>
<dbReference type="Pfam" id="PF08409">
    <property type="entry name" value="TMTC_DUF1736"/>
    <property type="match status" value="1"/>
</dbReference>
<keyword evidence="6" id="KW-0808">Transferase</keyword>
<dbReference type="InterPro" id="IPR013618">
    <property type="entry name" value="TMTC_DUF1736"/>
</dbReference>
<evidence type="ECO:0000256" key="11">
    <source>
        <dbReference type="ARBA" id="ARBA00022989"/>
    </source>
</evidence>
<dbReference type="FunFam" id="1.25.40.10:FF:000239">
    <property type="entry name" value="Transmembrane and TPR repeat-containing protein 3"/>
    <property type="match status" value="1"/>
</dbReference>
<evidence type="ECO:0000256" key="19">
    <source>
        <dbReference type="SAM" id="MobiDB-lite"/>
    </source>
</evidence>
<dbReference type="GO" id="GO:0016020">
    <property type="term" value="C:membrane"/>
    <property type="evidence" value="ECO:0007669"/>
    <property type="project" value="UniProtKB-SubCell"/>
</dbReference>
<dbReference type="AlphaFoldDB" id="R0JK75"/>